<dbReference type="GO" id="GO:0034116">
    <property type="term" value="P:positive regulation of heterotypic cell-cell adhesion"/>
    <property type="evidence" value="ECO:0007669"/>
    <property type="project" value="TreeGrafter"/>
</dbReference>
<dbReference type="InterPro" id="IPR037579">
    <property type="entry name" value="FIB_ANG-like"/>
</dbReference>
<feature type="region of interest" description="Disordered" evidence="19">
    <location>
        <begin position="490"/>
        <end position="526"/>
    </location>
</feature>
<dbReference type="Pfam" id="PF12160">
    <property type="entry name" value="Fibrinogen_aC"/>
    <property type="match status" value="1"/>
</dbReference>
<dbReference type="SMART" id="SM01212">
    <property type="entry name" value="Fib_alpha"/>
    <property type="match status" value="1"/>
</dbReference>
<dbReference type="FunFam" id="3.90.215.10:FF:000009">
    <property type="entry name" value="Fibrinogen alpha chain"/>
    <property type="match status" value="1"/>
</dbReference>
<dbReference type="SUPFAM" id="SSF58010">
    <property type="entry name" value="Fibrinogen coiled-coil and central regions"/>
    <property type="match status" value="1"/>
</dbReference>
<dbReference type="GO" id="GO:0072377">
    <property type="term" value="P:blood coagulation, common pathway"/>
    <property type="evidence" value="ECO:0007669"/>
    <property type="project" value="TreeGrafter"/>
</dbReference>
<dbReference type="RefSeq" id="XP_020009189.1">
    <property type="nucleotide sequence ID" value="XM_020153600.1"/>
</dbReference>
<keyword evidence="15" id="KW-0325">Glycoprotein</keyword>
<keyword evidence="6" id="KW-0356">Hemostasis</keyword>
<reference evidence="22" key="1">
    <citation type="submission" date="2025-08" db="UniProtKB">
        <authorList>
            <consortium name="RefSeq"/>
        </authorList>
    </citation>
    <scope>IDENTIFICATION</scope>
    <source>
        <tissue evidence="22">Leukocyte</tissue>
    </source>
</reference>
<proteinExistence type="predicted"/>
<dbReference type="GO" id="GO:0042730">
    <property type="term" value="P:fibrinolysis"/>
    <property type="evidence" value="ECO:0007669"/>
    <property type="project" value="TreeGrafter"/>
</dbReference>
<dbReference type="Gene3D" id="1.20.5.50">
    <property type="match status" value="1"/>
</dbReference>
<organism evidence="22">
    <name type="scientific">Castor canadensis</name>
    <name type="common">American beaver</name>
    <dbReference type="NCBI Taxonomy" id="51338"/>
    <lineage>
        <taxon>Eukaryota</taxon>
        <taxon>Metazoa</taxon>
        <taxon>Chordata</taxon>
        <taxon>Craniata</taxon>
        <taxon>Vertebrata</taxon>
        <taxon>Euteleostomi</taxon>
        <taxon>Mammalia</taxon>
        <taxon>Eutheria</taxon>
        <taxon>Euarchontoglires</taxon>
        <taxon>Glires</taxon>
        <taxon>Rodentia</taxon>
        <taxon>Castorimorpha</taxon>
        <taxon>Castoridae</taxon>
        <taxon>Castor</taxon>
    </lineage>
</organism>
<evidence type="ECO:0000259" key="21">
    <source>
        <dbReference type="PROSITE" id="PS51406"/>
    </source>
</evidence>
<evidence type="ECO:0000256" key="20">
    <source>
        <dbReference type="SAM" id="SignalP"/>
    </source>
</evidence>
<evidence type="ECO:0000256" key="3">
    <source>
        <dbReference type="ARBA" id="ARBA00022525"/>
    </source>
</evidence>
<dbReference type="SUPFAM" id="SSF56496">
    <property type="entry name" value="Fibrinogen C-terminal domain-like"/>
    <property type="match status" value="1"/>
</dbReference>
<dbReference type="Pfam" id="PF08702">
    <property type="entry name" value="Fib_alpha"/>
    <property type="match status" value="1"/>
</dbReference>
<keyword evidence="16" id="KW-0379">Hydroxylation</keyword>
<dbReference type="PANTHER" id="PTHR47221:SF3">
    <property type="entry name" value="FIBRINOGEN ALPHA CHAIN"/>
    <property type="match status" value="1"/>
</dbReference>
<keyword evidence="13" id="KW-1064">Adaptive immunity</keyword>
<evidence type="ECO:0000256" key="2">
    <source>
        <dbReference type="ARBA" id="ARBA00017850"/>
    </source>
</evidence>
<evidence type="ECO:0000256" key="15">
    <source>
        <dbReference type="ARBA" id="ARBA00023180"/>
    </source>
</evidence>
<comment type="subcellular location">
    <subcellularLocation>
        <location evidence="1">Secreted</location>
    </subcellularLocation>
</comment>
<comment type="function">
    <text evidence="18">Cleaved by the protease thrombin to yield monomers which, together with fibrinogen beta (FGB) and fibrinogen gamma (FGG), polymerize to form an insoluble fibrin matrix. Fibrin has a major function in hemostasis as one of the primary components of blood clots. In addition, functions during the early stages of wound repair to stabilize the lesion and guide cell migration during re-epithelialization. Was originally thought to be essential for platelet aggregation, based on in vitro studies using anticoagulated blood. However, subsequent studies have shown that it is not absolutely required for thrombus formation in vivo. Enhances expression of SELP in activated platelets via an ITGB3-dependent pathway. Maternal fibrinogen is essential for successful pregnancy. Fibrin deposition is also associated with infection, where it protects against IFNG-mediated hemorrhage. May also facilitate the immune response via both innate and T-cell mediated pathways.</text>
</comment>
<dbReference type="InterPro" id="IPR002181">
    <property type="entry name" value="Fibrinogen_a/b/g_C_dom"/>
</dbReference>
<feature type="compositionally biased region" description="Polar residues" evidence="19">
    <location>
        <begin position="492"/>
        <end position="503"/>
    </location>
</feature>
<dbReference type="Gene3D" id="3.90.215.10">
    <property type="entry name" value="Gamma Fibrinogen, chain A, domain 1"/>
    <property type="match status" value="1"/>
</dbReference>
<keyword evidence="12" id="KW-0094">Blood coagulation</keyword>
<evidence type="ECO:0000313" key="22">
    <source>
        <dbReference type="RefSeq" id="XP_020009189.1"/>
    </source>
</evidence>
<dbReference type="Gene3D" id="4.10.530.10">
    <property type="entry name" value="Gamma-fibrinogen Carboxyl Terminal Fragment, domain 2"/>
    <property type="match status" value="1"/>
</dbReference>
<name>A0A8B7TNA5_CASCN</name>
<dbReference type="PROSITE" id="PS00514">
    <property type="entry name" value="FIBRINOGEN_C_1"/>
    <property type="match status" value="1"/>
</dbReference>
<dbReference type="GO" id="GO:0045087">
    <property type="term" value="P:innate immune response"/>
    <property type="evidence" value="ECO:0007669"/>
    <property type="project" value="UniProtKB-KW"/>
</dbReference>
<dbReference type="InterPro" id="IPR021996">
    <property type="entry name" value="Fibrinogen_aC"/>
</dbReference>
<dbReference type="GO" id="GO:0046872">
    <property type="term" value="F:metal ion binding"/>
    <property type="evidence" value="ECO:0007669"/>
    <property type="project" value="UniProtKB-KW"/>
</dbReference>
<feature type="signal peptide" evidence="20">
    <location>
        <begin position="1"/>
        <end position="19"/>
    </location>
</feature>
<evidence type="ECO:0000256" key="8">
    <source>
        <dbReference type="ARBA" id="ARBA00022729"/>
    </source>
</evidence>
<dbReference type="FunFam" id="4.10.530.10:FF:000002">
    <property type="entry name" value="Fibrinogen gamma chain"/>
    <property type="match status" value="1"/>
</dbReference>
<evidence type="ECO:0000256" key="14">
    <source>
        <dbReference type="ARBA" id="ARBA00023157"/>
    </source>
</evidence>
<dbReference type="Pfam" id="PF00147">
    <property type="entry name" value="Fibrinogen_C"/>
    <property type="match status" value="1"/>
</dbReference>
<dbReference type="FunFam" id="1.20.5.50:FF:000006">
    <property type="entry name" value="Fibrinogen alpha chain"/>
    <property type="match status" value="1"/>
</dbReference>
<dbReference type="InterPro" id="IPR036056">
    <property type="entry name" value="Fibrinogen-like_C"/>
</dbReference>
<evidence type="ECO:0000256" key="13">
    <source>
        <dbReference type="ARBA" id="ARBA00023130"/>
    </source>
</evidence>
<keyword evidence="5" id="KW-0399">Innate immunity</keyword>
<dbReference type="GO" id="GO:0005737">
    <property type="term" value="C:cytoplasm"/>
    <property type="evidence" value="ECO:0007669"/>
    <property type="project" value="UniProtKB-ARBA"/>
</dbReference>
<keyword evidence="7" id="KW-0479">Metal-binding</keyword>
<protein>
    <recommendedName>
        <fullName evidence="2">Fibrinogen alpha chain</fullName>
    </recommendedName>
</protein>
<dbReference type="OrthoDB" id="9945370at2759"/>
<evidence type="ECO:0000256" key="4">
    <source>
        <dbReference type="ARBA" id="ARBA00022553"/>
    </source>
</evidence>
<evidence type="ECO:0000256" key="11">
    <source>
        <dbReference type="ARBA" id="ARBA00023054"/>
    </source>
</evidence>
<feature type="compositionally biased region" description="Polar residues" evidence="19">
    <location>
        <begin position="302"/>
        <end position="315"/>
    </location>
</feature>
<sequence length="818" mass="90255">MFSVRIACLLLTVVGTVWTSDTGEGDFLAEGGGVRGPRIVERQQSACKEGDWPFCADEDWTHKCPSGCRMKGLIGEINQDFTNRINKLKNSLFDFQKNNKDSNSLTRNIMEILRGDFARANNNDNTYNQVSEDLRSRIEILRRKVIEKVQHIQLLQKNVRAQLIDMKRLEVSGLDIKIRSCKGSCSRALVHEVNLRDYEDQQKQLEQVIAKDLLPSRDNQYLPVIKMSPIPDLVPGDFKSKLPTAPPEWKALAEMQQMRMELERPGREGTLQGGSATYGLGSETDSRRKPSPGGTGHRNPESPGTGTVGSQSPGVSGTDGTGHWNPGTTGSGHSGSWTPINSGPGSFRPDSPRYGSTRPMNPNWGEFEEVSGSVSPASTREHHTGKLVSSKADRELLIGNEKVTSTGTTTTRRSCSKTVTKTVIGPDGHKEVTKEVVQSEDGTDCGEAIDLGAFQDLSSRGKLDEFAHHHSSVFYDAFSGGKTPPFPGLSSPVVSSKTQSMGSDSEFLTEGRDTSSHSFGVPDYSTGKTSTHRKLITSSATYNSGGSTFESKSYKMADEARSEANNEDHTIKRGHARSRPARDCDDVLQTHPSGAQSGIFNIKLPGSSKIFSVYCDQETSLGGWLLIQQRMDGSLNFNRTWQDYKRGFGSLNEKGQGEFWLGNDYLHLLTLRGSVLRVELEDWAGIMAYAEYHFRVSSEAEGYALEVSSYKGTAGDALMEGSVEEGTEYTSHNGLKFSTFDRDTDQWEENCAEVYGGGWWYNNCQAANLNGIYYPGGTYDPRNNSPYEIENGVVWIPFRGADYSLRAVRMKIRPLVTQ</sequence>
<feature type="region of interest" description="Disordered" evidence="19">
    <location>
        <begin position="264"/>
        <end position="388"/>
    </location>
</feature>
<keyword evidence="10" id="KW-0391">Immunity</keyword>
<dbReference type="GO" id="GO:0070527">
    <property type="term" value="P:platelet aggregation"/>
    <property type="evidence" value="ECO:0007669"/>
    <property type="project" value="TreeGrafter"/>
</dbReference>
<evidence type="ECO:0000256" key="9">
    <source>
        <dbReference type="ARBA" id="ARBA00022837"/>
    </source>
</evidence>
<keyword evidence="4" id="KW-0597">Phosphoprotein</keyword>
<dbReference type="InterPro" id="IPR014716">
    <property type="entry name" value="Fibrinogen_a/b/g_C_1"/>
</dbReference>
<evidence type="ECO:0000256" key="17">
    <source>
        <dbReference type="ARBA" id="ARBA00025974"/>
    </source>
</evidence>
<evidence type="ECO:0000256" key="6">
    <source>
        <dbReference type="ARBA" id="ARBA00022696"/>
    </source>
</evidence>
<evidence type="ECO:0000256" key="7">
    <source>
        <dbReference type="ARBA" id="ARBA00022723"/>
    </source>
</evidence>
<dbReference type="CTD" id="2243"/>
<evidence type="ECO:0000256" key="10">
    <source>
        <dbReference type="ARBA" id="ARBA00022859"/>
    </source>
</evidence>
<evidence type="ECO:0000256" key="18">
    <source>
        <dbReference type="ARBA" id="ARBA00054782"/>
    </source>
</evidence>
<accession>A0A8B7TNA5</accession>
<dbReference type="GO" id="GO:0071944">
    <property type="term" value="C:cell periphery"/>
    <property type="evidence" value="ECO:0007669"/>
    <property type="project" value="UniProtKB-ARBA"/>
</dbReference>
<dbReference type="GO" id="GO:0005201">
    <property type="term" value="F:extracellular matrix structural constituent"/>
    <property type="evidence" value="ECO:0007669"/>
    <property type="project" value="TreeGrafter"/>
</dbReference>
<keyword evidence="9" id="KW-0106">Calcium</keyword>
<keyword evidence="14" id="KW-1015">Disulfide bond</keyword>
<dbReference type="NCBIfam" id="NF040941">
    <property type="entry name" value="GGGWT_bact"/>
    <property type="match status" value="1"/>
</dbReference>
<dbReference type="SMART" id="SM00186">
    <property type="entry name" value="FBG"/>
    <property type="match status" value="1"/>
</dbReference>
<evidence type="ECO:0000256" key="12">
    <source>
        <dbReference type="ARBA" id="ARBA00023084"/>
    </source>
</evidence>
<dbReference type="GO" id="GO:0051258">
    <property type="term" value="P:protein polymerization"/>
    <property type="evidence" value="ECO:0007669"/>
    <property type="project" value="InterPro"/>
</dbReference>
<dbReference type="AlphaFoldDB" id="A0A8B7TNA5"/>
<evidence type="ECO:0000256" key="5">
    <source>
        <dbReference type="ARBA" id="ARBA00022588"/>
    </source>
</evidence>
<dbReference type="GO" id="GO:0005577">
    <property type="term" value="C:fibrinogen complex"/>
    <property type="evidence" value="ECO:0007669"/>
    <property type="project" value="InterPro"/>
</dbReference>
<dbReference type="GO" id="GO:0030674">
    <property type="term" value="F:protein-macromolecule adaptor activity"/>
    <property type="evidence" value="ECO:0007669"/>
    <property type="project" value="TreeGrafter"/>
</dbReference>
<dbReference type="PANTHER" id="PTHR47221">
    <property type="entry name" value="FIBRINOGEN ALPHA CHAIN"/>
    <property type="match status" value="1"/>
</dbReference>
<dbReference type="InterPro" id="IPR012290">
    <property type="entry name" value="Fibrinogen_a/b/g_coil_dom"/>
</dbReference>
<feature type="chain" id="PRO_5034025314" description="Fibrinogen alpha chain" evidence="20">
    <location>
        <begin position="20"/>
        <end position="818"/>
    </location>
</feature>
<dbReference type="KEGG" id="ccan:109677810"/>
<keyword evidence="8 20" id="KW-0732">Signal</keyword>
<dbReference type="GO" id="GO:0002250">
    <property type="term" value="P:adaptive immune response"/>
    <property type="evidence" value="ECO:0007669"/>
    <property type="project" value="UniProtKB-KW"/>
</dbReference>
<evidence type="ECO:0000256" key="19">
    <source>
        <dbReference type="SAM" id="MobiDB-lite"/>
    </source>
</evidence>
<keyword evidence="11" id="KW-0175">Coiled coil</keyword>
<keyword evidence="3" id="KW-0964">Secreted</keyword>
<evidence type="ECO:0000256" key="16">
    <source>
        <dbReference type="ARBA" id="ARBA00023278"/>
    </source>
</evidence>
<dbReference type="InterPro" id="IPR020837">
    <property type="entry name" value="Fibrinogen_CS"/>
</dbReference>
<dbReference type="CDD" id="cd00087">
    <property type="entry name" value="FReD"/>
    <property type="match status" value="1"/>
</dbReference>
<gene>
    <name evidence="22" type="primary">Fga</name>
</gene>
<feature type="domain" description="Fibrinogen C-terminal" evidence="21">
    <location>
        <begin position="575"/>
        <end position="816"/>
    </location>
</feature>
<evidence type="ECO:0000256" key="1">
    <source>
        <dbReference type="ARBA" id="ARBA00004613"/>
    </source>
</evidence>
<comment type="subunit">
    <text evidence="17">Heterohexamer; disulfide linked. Contains 2 sets of 3 non-identical chains (alpha, beta and gamma). The 2 heterotrimers are in head to head conformation with the N-termini in a small central domain.</text>
</comment>
<dbReference type="PROSITE" id="PS51406">
    <property type="entry name" value="FIBRINOGEN_C_2"/>
    <property type="match status" value="1"/>
</dbReference>
<dbReference type="GO" id="GO:0005102">
    <property type="term" value="F:signaling receptor binding"/>
    <property type="evidence" value="ECO:0007669"/>
    <property type="project" value="InterPro"/>
</dbReference>